<sequence length="137" mass="15399">MMTATGFVIQALYQYDEFGRMILSENALGHQQSQQFDVWSRSILSTMANGATTTVTYDDVTTTDVIGNATTEKYDRFGQLVSLYELDHNNNRSTVSQMQYNRINGLLEKQVDANEQATIYAYDVFGQLTSVKNALGE</sequence>
<dbReference type="InterPro" id="IPR056823">
    <property type="entry name" value="TEN-like_YD-shell"/>
</dbReference>
<dbReference type="Proteomes" id="UP001597362">
    <property type="component" value="Unassembled WGS sequence"/>
</dbReference>
<evidence type="ECO:0000259" key="2">
    <source>
        <dbReference type="Pfam" id="PF25023"/>
    </source>
</evidence>
<proteinExistence type="predicted"/>
<protein>
    <recommendedName>
        <fullName evidence="2">Teneurin-like YD-shell domain-containing protein</fullName>
    </recommendedName>
</protein>
<evidence type="ECO:0000256" key="1">
    <source>
        <dbReference type="ARBA" id="ARBA00022737"/>
    </source>
</evidence>
<dbReference type="EMBL" id="JBHUHO010000045">
    <property type="protein sequence ID" value="MFD2117622.1"/>
    <property type="molecule type" value="Genomic_DNA"/>
</dbReference>
<reference evidence="4" key="1">
    <citation type="journal article" date="2019" name="Int. J. Syst. Evol. Microbiol.">
        <title>The Global Catalogue of Microorganisms (GCM) 10K type strain sequencing project: providing services to taxonomists for standard genome sequencing and annotation.</title>
        <authorList>
            <consortium name="The Broad Institute Genomics Platform"/>
            <consortium name="The Broad Institute Genome Sequencing Center for Infectious Disease"/>
            <person name="Wu L."/>
            <person name="Ma J."/>
        </authorList>
    </citation>
    <scope>NUCLEOTIDE SEQUENCE [LARGE SCALE GENOMIC DNA]</scope>
    <source>
        <strain evidence="4">GH52</strain>
    </source>
</reference>
<dbReference type="RefSeq" id="WP_377774872.1">
    <property type="nucleotide sequence ID" value="NZ_JBHUHO010000045.1"/>
</dbReference>
<accession>A0ABW4YPG2</accession>
<keyword evidence="1" id="KW-0677">Repeat</keyword>
<feature type="domain" description="Teneurin-like YD-shell" evidence="2">
    <location>
        <begin position="12"/>
        <end position="137"/>
    </location>
</feature>
<dbReference type="Gene3D" id="2.180.10.10">
    <property type="entry name" value="RHS repeat-associated core"/>
    <property type="match status" value="1"/>
</dbReference>
<gene>
    <name evidence="3" type="ORF">ACFSJH_17980</name>
</gene>
<feature type="non-terminal residue" evidence="3">
    <location>
        <position position="137"/>
    </location>
</feature>
<organism evidence="3 4">
    <name type="scientific">Paenibacillus yanchengensis</name>
    <dbReference type="NCBI Taxonomy" id="2035833"/>
    <lineage>
        <taxon>Bacteria</taxon>
        <taxon>Bacillati</taxon>
        <taxon>Bacillota</taxon>
        <taxon>Bacilli</taxon>
        <taxon>Bacillales</taxon>
        <taxon>Paenibacillaceae</taxon>
        <taxon>Paenibacillus</taxon>
    </lineage>
</organism>
<comment type="caution">
    <text evidence="3">The sequence shown here is derived from an EMBL/GenBank/DDBJ whole genome shotgun (WGS) entry which is preliminary data.</text>
</comment>
<keyword evidence="4" id="KW-1185">Reference proteome</keyword>
<evidence type="ECO:0000313" key="4">
    <source>
        <dbReference type="Proteomes" id="UP001597362"/>
    </source>
</evidence>
<evidence type="ECO:0000313" key="3">
    <source>
        <dbReference type="EMBL" id="MFD2117622.1"/>
    </source>
</evidence>
<dbReference type="Pfam" id="PF25023">
    <property type="entry name" value="TEN_YD-shell"/>
    <property type="match status" value="1"/>
</dbReference>
<name>A0ABW4YPG2_9BACL</name>